<evidence type="ECO:0000313" key="6">
    <source>
        <dbReference type="EMBL" id="CAL1530126.1"/>
    </source>
</evidence>
<dbReference type="InterPro" id="IPR029058">
    <property type="entry name" value="AB_hydrolase_fold"/>
</dbReference>
<reference evidence="6 7" key="1">
    <citation type="submission" date="2024-04" db="EMBL/GenBank/DDBJ databases">
        <authorList>
            <consortium name="Genoscope - CEA"/>
            <person name="William W."/>
        </authorList>
    </citation>
    <scope>NUCLEOTIDE SEQUENCE [LARGE SCALE GENOMIC DNA]</scope>
</reference>
<dbReference type="InterPro" id="IPR019826">
    <property type="entry name" value="Carboxylesterase_B_AS"/>
</dbReference>
<dbReference type="EMBL" id="CAXITT010000062">
    <property type="protein sequence ID" value="CAL1530126.1"/>
    <property type="molecule type" value="Genomic_DNA"/>
</dbReference>
<evidence type="ECO:0000256" key="2">
    <source>
        <dbReference type="ARBA" id="ARBA00022729"/>
    </source>
</evidence>
<dbReference type="GO" id="GO:0016787">
    <property type="term" value="F:hydrolase activity"/>
    <property type="evidence" value="ECO:0007669"/>
    <property type="project" value="UniProtKB-KW"/>
</dbReference>
<dbReference type="Gene3D" id="3.40.50.1820">
    <property type="entry name" value="alpha/beta hydrolase"/>
    <property type="match status" value="1"/>
</dbReference>
<dbReference type="PANTHER" id="PTHR43903">
    <property type="entry name" value="NEUROLIGIN"/>
    <property type="match status" value="1"/>
</dbReference>
<dbReference type="InterPro" id="IPR019819">
    <property type="entry name" value="Carboxylesterase_B_CS"/>
</dbReference>
<feature type="domain" description="Carboxylesterase type B" evidence="5">
    <location>
        <begin position="33"/>
        <end position="542"/>
    </location>
</feature>
<accession>A0AAV2H8Q4</accession>
<evidence type="ECO:0000313" key="7">
    <source>
        <dbReference type="Proteomes" id="UP001497497"/>
    </source>
</evidence>
<dbReference type="AlphaFoldDB" id="A0AAV2H8Q4"/>
<evidence type="ECO:0000256" key="1">
    <source>
        <dbReference type="ARBA" id="ARBA00005964"/>
    </source>
</evidence>
<keyword evidence="2 4" id="KW-0732">Signal</keyword>
<organism evidence="6 7">
    <name type="scientific">Lymnaea stagnalis</name>
    <name type="common">Great pond snail</name>
    <name type="synonym">Helix stagnalis</name>
    <dbReference type="NCBI Taxonomy" id="6523"/>
    <lineage>
        <taxon>Eukaryota</taxon>
        <taxon>Metazoa</taxon>
        <taxon>Spiralia</taxon>
        <taxon>Lophotrochozoa</taxon>
        <taxon>Mollusca</taxon>
        <taxon>Gastropoda</taxon>
        <taxon>Heterobranchia</taxon>
        <taxon>Euthyneura</taxon>
        <taxon>Panpulmonata</taxon>
        <taxon>Hygrophila</taxon>
        <taxon>Lymnaeoidea</taxon>
        <taxon>Lymnaeidae</taxon>
        <taxon>Lymnaea</taxon>
    </lineage>
</organism>
<gene>
    <name evidence="6" type="ORF">GSLYS_00004259001</name>
</gene>
<sequence>MRQSFTLRLFVGVLAWCAVIVVGQPSADDQYVVRSTKYGQVRGVSVGNGSHKINKFTAIPFGKPTSGNLRFKQPQPVDPWTGTRDALSIPPDCPQVLRFGLEKLNIKLNLSEDCLYLNIYAPATAEAGSQLPVMVWIYGGALIMGSGYLYDGTALAKKGVIVVNFNYRLDAFGFLSTEDSTLPGNYGLLDQILALKWVKENIGNFGGDPNQVTIFGESAGSLSVSLLTVSPLTRGLFKRAIMESGSQLAPWAITYPATSLPPRKIASLIGDKVNCTLGDTDTFVACLQSVPLNDLLDASAEVHDSQNLGMILVPRVEQTFGVLPETPLKLLTSGQYDHIDVIRGFNTNEAGGLTDNFAAAATRDEFREFLKERLSPFQFPDLDAAVQMFEDVYLTNVTDPQLTLKQASDAATDFAFIAPALIETNAAFEATPDKKHYLYEFNYRRSISFLPSWAAAEHADELSFVFQIFSFPLWSSANPPTQDDLQVSDQVIALWTNFAKTGDPTSTVPAGAVKWEPFSAAQPKILKINKASQLASPGRKEAVNLYNKILTLIEKNPADVMVG</sequence>
<proteinExistence type="inferred from homology"/>
<dbReference type="SUPFAM" id="SSF53474">
    <property type="entry name" value="alpha/beta-Hydrolases"/>
    <property type="match status" value="1"/>
</dbReference>
<dbReference type="InterPro" id="IPR051093">
    <property type="entry name" value="Neuroligin/BSAL"/>
</dbReference>
<feature type="signal peptide" evidence="4">
    <location>
        <begin position="1"/>
        <end position="23"/>
    </location>
</feature>
<feature type="chain" id="PRO_5043101764" description="Carboxylic ester hydrolase" evidence="4">
    <location>
        <begin position="24"/>
        <end position="563"/>
    </location>
</feature>
<evidence type="ECO:0000256" key="4">
    <source>
        <dbReference type="RuleBase" id="RU361235"/>
    </source>
</evidence>
<name>A0AAV2H8Q4_LYMST</name>
<dbReference type="PROSITE" id="PS00941">
    <property type="entry name" value="CARBOXYLESTERASE_B_2"/>
    <property type="match status" value="1"/>
</dbReference>
<keyword evidence="3 4" id="KW-0378">Hydrolase</keyword>
<protein>
    <recommendedName>
        <fullName evidence="4">Carboxylic ester hydrolase</fullName>
        <ecNumber evidence="4">3.1.1.-</ecNumber>
    </recommendedName>
</protein>
<comment type="similarity">
    <text evidence="1 4">Belongs to the type-B carboxylesterase/lipase family.</text>
</comment>
<dbReference type="InterPro" id="IPR002018">
    <property type="entry name" value="CarbesteraseB"/>
</dbReference>
<dbReference type="Proteomes" id="UP001497497">
    <property type="component" value="Unassembled WGS sequence"/>
</dbReference>
<keyword evidence="7" id="KW-1185">Reference proteome</keyword>
<dbReference type="Pfam" id="PF00135">
    <property type="entry name" value="COesterase"/>
    <property type="match status" value="1"/>
</dbReference>
<dbReference type="EC" id="3.1.1.-" evidence="4"/>
<evidence type="ECO:0000256" key="3">
    <source>
        <dbReference type="ARBA" id="ARBA00022801"/>
    </source>
</evidence>
<evidence type="ECO:0000259" key="5">
    <source>
        <dbReference type="Pfam" id="PF00135"/>
    </source>
</evidence>
<dbReference type="PROSITE" id="PS00122">
    <property type="entry name" value="CARBOXYLESTERASE_B_1"/>
    <property type="match status" value="1"/>
</dbReference>
<comment type="caution">
    <text evidence="6">The sequence shown here is derived from an EMBL/GenBank/DDBJ whole genome shotgun (WGS) entry which is preliminary data.</text>
</comment>